<dbReference type="KEGG" id="ssab:SSABA_v1c03370"/>
<sequence length="95" mass="11068">MQDLKSNNILSNYVLAMLEIKTIELRHKISSISIADLVDYLKKFILNGKRLKSISDASYYIFNIKINYLMEYLNIKEYTREGNSIETDLKSILEG</sequence>
<dbReference type="PATRIC" id="fig|1276257.3.peg.344"/>
<keyword evidence="2" id="KW-1185">Reference proteome</keyword>
<dbReference type="RefSeq" id="WP_025250882.1">
    <property type="nucleotide sequence ID" value="NZ_CP006934.1"/>
</dbReference>
<dbReference type="AlphaFoldDB" id="W6A9U8"/>
<dbReference type="HOGENOM" id="CLU_182332_0_0_14"/>
<protein>
    <submittedName>
        <fullName evidence="1">Uncharacterized protein</fullName>
    </submittedName>
</protein>
<gene>
    <name evidence="1" type="ORF">SSABA_v1c03370</name>
</gene>
<organism evidence="1 2">
    <name type="scientific">Spiroplasma sabaudiense Ar-1343</name>
    <dbReference type="NCBI Taxonomy" id="1276257"/>
    <lineage>
        <taxon>Bacteria</taxon>
        <taxon>Bacillati</taxon>
        <taxon>Mycoplasmatota</taxon>
        <taxon>Mollicutes</taxon>
        <taxon>Entomoplasmatales</taxon>
        <taxon>Spiroplasmataceae</taxon>
        <taxon>Spiroplasma</taxon>
    </lineage>
</organism>
<reference evidence="1 2" key="1">
    <citation type="journal article" date="2014" name="Genome Biol. Evol.">
        <title>Molecular evolution of the substrate utilization strategies and putative virulence factors in mosquito-associated Spiroplasma species.</title>
        <authorList>
            <person name="Chang T.H."/>
            <person name="Lo W.S."/>
            <person name="Ku C."/>
            <person name="Chen L.L."/>
            <person name="Kuo C.H."/>
        </authorList>
    </citation>
    <scope>NUCLEOTIDE SEQUENCE [LARGE SCALE GENOMIC DNA]</scope>
    <source>
        <strain evidence="1">Ar-1343</strain>
    </source>
</reference>
<proteinExistence type="predicted"/>
<name>W6A9U8_9MOLU</name>
<dbReference type="EMBL" id="CP006934">
    <property type="protein sequence ID" value="AHI53746.1"/>
    <property type="molecule type" value="Genomic_DNA"/>
</dbReference>
<evidence type="ECO:0000313" key="2">
    <source>
        <dbReference type="Proteomes" id="UP000019265"/>
    </source>
</evidence>
<dbReference type="STRING" id="1276257.SSABA_v1c03370"/>
<evidence type="ECO:0000313" key="1">
    <source>
        <dbReference type="EMBL" id="AHI53746.1"/>
    </source>
</evidence>
<dbReference type="OrthoDB" id="389807at2"/>
<accession>W6A9U8</accession>
<dbReference type="Proteomes" id="UP000019265">
    <property type="component" value="Chromosome"/>
</dbReference>